<dbReference type="InterPro" id="IPR037066">
    <property type="entry name" value="Plug_dom_sf"/>
</dbReference>
<evidence type="ECO:0000313" key="9">
    <source>
        <dbReference type="EMBL" id="SDF11979.1"/>
    </source>
</evidence>
<evidence type="ECO:0000256" key="3">
    <source>
        <dbReference type="ARBA" id="ARBA00022452"/>
    </source>
</evidence>
<evidence type="ECO:0000313" key="10">
    <source>
        <dbReference type="Proteomes" id="UP000199072"/>
    </source>
</evidence>
<gene>
    <name evidence="9" type="ORF">SAMN05216464_11328</name>
</gene>
<dbReference type="InterPro" id="IPR008969">
    <property type="entry name" value="CarboxyPept-like_regulatory"/>
</dbReference>
<keyword evidence="5 7" id="KW-0472">Membrane</keyword>
<dbReference type="Pfam" id="PF13715">
    <property type="entry name" value="CarbopepD_reg_2"/>
    <property type="match status" value="1"/>
</dbReference>
<dbReference type="OrthoDB" id="9768177at2"/>
<dbReference type="InterPro" id="IPR023997">
    <property type="entry name" value="TonB-dep_OMP_SusC/RagA_CS"/>
</dbReference>
<feature type="domain" description="TonB-dependent receptor plug" evidence="8">
    <location>
        <begin position="225"/>
        <end position="360"/>
    </location>
</feature>
<evidence type="ECO:0000256" key="6">
    <source>
        <dbReference type="ARBA" id="ARBA00023237"/>
    </source>
</evidence>
<keyword evidence="3 7" id="KW-1134">Transmembrane beta strand</keyword>
<evidence type="ECO:0000256" key="5">
    <source>
        <dbReference type="ARBA" id="ARBA00023136"/>
    </source>
</evidence>
<evidence type="ECO:0000256" key="1">
    <source>
        <dbReference type="ARBA" id="ARBA00004571"/>
    </source>
</evidence>
<dbReference type="Proteomes" id="UP000199072">
    <property type="component" value="Unassembled WGS sequence"/>
</dbReference>
<dbReference type="SUPFAM" id="SSF56935">
    <property type="entry name" value="Porins"/>
    <property type="match status" value="1"/>
</dbReference>
<reference evidence="9 10" key="1">
    <citation type="submission" date="2016-10" db="EMBL/GenBank/DDBJ databases">
        <authorList>
            <person name="de Groot N.N."/>
        </authorList>
    </citation>
    <scope>NUCLEOTIDE SEQUENCE [LARGE SCALE GENOMIC DNA]</scope>
    <source>
        <strain evidence="9 10">47C3B</strain>
    </source>
</reference>
<dbReference type="InterPro" id="IPR039426">
    <property type="entry name" value="TonB-dep_rcpt-like"/>
</dbReference>
<dbReference type="EMBL" id="FNAI01000013">
    <property type="protein sequence ID" value="SDF11979.1"/>
    <property type="molecule type" value="Genomic_DNA"/>
</dbReference>
<dbReference type="InterPro" id="IPR036942">
    <property type="entry name" value="Beta-barrel_TonB_sf"/>
</dbReference>
<keyword evidence="6 7" id="KW-0998">Cell outer membrane</keyword>
<accession>A0A1G7II66</accession>
<dbReference type="Pfam" id="PF07715">
    <property type="entry name" value="Plug"/>
    <property type="match status" value="1"/>
</dbReference>
<organism evidence="9 10">
    <name type="scientific">Mucilaginibacter pineti</name>
    <dbReference type="NCBI Taxonomy" id="1391627"/>
    <lineage>
        <taxon>Bacteria</taxon>
        <taxon>Pseudomonadati</taxon>
        <taxon>Bacteroidota</taxon>
        <taxon>Sphingobacteriia</taxon>
        <taxon>Sphingobacteriales</taxon>
        <taxon>Sphingobacteriaceae</taxon>
        <taxon>Mucilaginibacter</taxon>
    </lineage>
</organism>
<proteinExistence type="inferred from homology"/>
<dbReference type="NCBIfam" id="TIGR04056">
    <property type="entry name" value="OMP_RagA_SusC"/>
    <property type="match status" value="1"/>
</dbReference>
<evidence type="ECO:0000259" key="8">
    <source>
        <dbReference type="Pfam" id="PF07715"/>
    </source>
</evidence>
<keyword evidence="4 7" id="KW-0812">Transmembrane</keyword>
<dbReference type="Gene3D" id="2.170.130.10">
    <property type="entry name" value="TonB-dependent receptor, plug domain"/>
    <property type="match status" value="1"/>
</dbReference>
<dbReference type="NCBIfam" id="TIGR04057">
    <property type="entry name" value="SusC_RagA_signa"/>
    <property type="match status" value="1"/>
</dbReference>
<dbReference type="STRING" id="1391627.SAMN05216464_11328"/>
<dbReference type="InterPro" id="IPR012910">
    <property type="entry name" value="Plug_dom"/>
</dbReference>
<comment type="subcellular location">
    <subcellularLocation>
        <location evidence="1 7">Cell outer membrane</location>
        <topology evidence="1 7">Multi-pass membrane protein</topology>
    </subcellularLocation>
</comment>
<keyword evidence="2 7" id="KW-0813">Transport</keyword>
<dbReference type="Gene3D" id="3.55.50.30">
    <property type="match status" value="1"/>
</dbReference>
<dbReference type="InterPro" id="IPR023996">
    <property type="entry name" value="TonB-dep_OMP_SusC/RagA"/>
</dbReference>
<keyword evidence="10" id="KW-1185">Reference proteome</keyword>
<dbReference type="GO" id="GO:0009279">
    <property type="term" value="C:cell outer membrane"/>
    <property type="evidence" value="ECO:0007669"/>
    <property type="project" value="UniProtKB-SubCell"/>
</dbReference>
<dbReference type="Gene3D" id="2.40.170.20">
    <property type="entry name" value="TonB-dependent receptor, beta-barrel domain"/>
    <property type="match status" value="1"/>
</dbReference>
<evidence type="ECO:0000256" key="4">
    <source>
        <dbReference type="ARBA" id="ARBA00022692"/>
    </source>
</evidence>
<name>A0A1G7II66_9SPHI</name>
<dbReference type="SUPFAM" id="SSF49464">
    <property type="entry name" value="Carboxypeptidase regulatory domain-like"/>
    <property type="match status" value="1"/>
</dbReference>
<comment type="similarity">
    <text evidence="7">Belongs to the TonB-dependent receptor family.</text>
</comment>
<dbReference type="AlphaFoldDB" id="A0A1G7II66"/>
<dbReference type="Gene3D" id="2.60.40.1120">
    <property type="entry name" value="Carboxypeptidase-like, regulatory domain"/>
    <property type="match status" value="1"/>
</dbReference>
<protein>
    <submittedName>
        <fullName evidence="9">TonB-linked outer membrane protein, SusC/RagA family</fullName>
    </submittedName>
</protein>
<dbReference type="PROSITE" id="PS52016">
    <property type="entry name" value="TONB_DEPENDENT_REC_3"/>
    <property type="match status" value="1"/>
</dbReference>
<evidence type="ECO:0000256" key="7">
    <source>
        <dbReference type="PROSITE-ProRule" id="PRU01360"/>
    </source>
</evidence>
<sequence length="1126" mass="122736">MKINEKIVAGRPMALSKQIIRIMKLTILLMTVCLLQVSALTKAQVYLNTKGESLQRVLKSVSQQSGYDFVYITAELKGLKTGAISLKNASIDESLKACFADQPLVYEISDKTVMVRKKDEVSMIDKIIDRFQEITATGKVVDENGQALSGASVIVKATSKGTMTKADGTFAIDGVEEGAALLVKFLGYEPLEIPAGKSLGVIRLKLSENVLDQVIVRAYDKTSQRLSTGNISTVTAKQIQDQPVSNPLLALQGQVPGLIINQSSGYANSGVTVQIQGPNSLTNGNYPFYVVDGVPYPSTPMNSINSGLFGSTGNGGMGIGFNTRNGNPLAFLNPQDIESISILKDADATAIYGSQAANGAIIITTKRGRAGDAKIALNLQQGFAQNVKFLNLMGREQYLQMRRDAYFGTDGLTSSSPQFAAQYDLNGLWDTTRETDWQKVLLGGTASYTNLQGSLSGGTELDQYQLSLNYNRQTTVNPGDFSDQKAAFHFSQNHTGRNGRFKAQTTLSYLLDYNILPFGDRTALALNLSPVAPELYNSDGTFNWQTTASGASSWSNPMALLAVKAKTKTANLIGNLILSYQLASNLEVSASLGYSSMRQDEFRGLPFATITPQAVAAGVKPSATFANADDDSWIIEPKLSYNLVLGPGKFDAMAGSTLRRNNSKYQAFFGRDYVSDQTLENISSAGTVGVQSSALSEYRYGAVFGHLGYNVGDKYIVSLNGRRDGSSRFGNNNMFHNFWSAAGAWIFSQEHFLSDQLGWLSFGKLNLSYGSVGSDGINDYAFLSLYGASGSGPYQGVIIQEPVNLPNPNIQWEETRKFNAGLTIGLFRDRILLTADYYRNRSSNQLLSYTLPYITGFSSVPANFPATVQNKGWEFTMSLKPFSGGGLTWSSNFNIAFNRNKLVAFPDLATSSYSSSFVIGQPISAAQRAQYAGVNPQTGLYQFYRADGSLTDNPDYPSDYKYMDTAPKFTGGWFNTFSYRGFTLDVLFQFVYGNRQMNSLKIGSLFPGRLLNQPADLAYWRNPGDNASVQKVTVSNNDIQNLVYTALSSDFVWEDGSYARLKNASLSYQLPEKWIKGLHLGNARVLCSGQNLNLFNLTKYSGLDPETGGSALPPLRVITFGLQLGF</sequence>
<evidence type="ECO:0000256" key="2">
    <source>
        <dbReference type="ARBA" id="ARBA00022448"/>
    </source>
</evidence>
<dbReference type="RefSeq" id="WP_143014222.1">
    <property type="nucleotide sequence ID" value="NZ_FNAI01000013.1"/>
</dbReference>